<dbReference type="Gene3D" id="1.10.260.40">
    <property type="entry name" value="lambda repressor-like DNA-binding domains"/>
    <property type="match status" value="1"/>
</dbReference>
<keyword evidence="1" id="KW-0805">Transcription regulation</keyword>
<protein>
    <submittedName>
        <fullName evidence="5">Regulatory protein</fullName>
    </submittedName>
</protein>
<accession>G4CU50</accession>
<comment type="caution">
    <text evidence="5">The sequence shown here is derived from an EMBL/GenBank/DDBJ whole genome shotgun (WGS) entry which is preliminary data.</text>
</comment>
<feature type="domain" description="HTH lacI-type" evidence="4">
    <location>
        <begin position="21"/>
        <end position="75"/>
    </location>
</feature>
<dbReference type="InterPro" id="IPR000843">
    <property type="entry name" value="HTH_LacI"/>
</dbReference>
<dbReference type="SUPFAM" id="SSF47413">
    <property type="entry name" value="lambda repressor-like DNA-binding domains"/>
    <property type="match status" value="1"/>
</dbReference>
<dbReference type="HOGENOM" id="CLU_037628_6_1_11"/>
<gene>
    <name evidence="5" type="ORF">HMPREF9153_0056</name>
</gene>
<dbReference type="GO" id="GO:0000976">
    <property type="term" value="F:transcription cis-regulatory region binding"/>
    <property type="evidence" value="ECO:0007669"/>
    <property type="project" value="TreeGrafter"/>
</dbReference>
<dbReference type="PATRIC" id="fig|997355.3.peg.58"/>
<dbReference type="PROSITE" id="PS50932">
    <property type="entry name" value="HTH_LACI_2"/>
    <property type="match status" value="1"/>
</dbReference>
<dbReference type="Pfam" id="PF00356">
    <property type="entry name" value="LacI"/>
    <property type="match status" value="1"/>
</dbReference>
<evidence type="ECO:0000256" key="3">
    <source>
        <dbReference type="ARBA" id="ARBA00023163"/>
    </source>
</evidence>
<evidence type="ECO:0000313" key="6">
    <source>
        <dbReference type="Proteomes" id="UP000005332"/>
    </source>
</evidence>
<dbReference type="CDD" id="cd06267">
    <property type="entry name" value="PBP1_LacI_sugar_binding-like"/>
    <property type="match status" value="1"/>
</dbReference>
<dbReference type="GO" id="GO:0003700">
    <property type="term" value="F:DNA-binding transcription factor activity"/>
    <property type="evidence" value="ECO:0007669"/>
    <property type="project" value="TreeGrafter"/>
</dbReference>
<proteinExistence type="predicted"/>
<dbReference type="Gene3D" id="3.40.50.2300">
    <property type="match status" value="2"/>
</dbReference>
<dbReference type="SMART" id="SM00354">
    <property type="entry name" value="HTH_LACI"/>
    <property type="match status" value="1"/>
</dbReference>
<dbReference type="PANTHER" id="PTHR30146:SF155">
    <property type="entry name" value="ALANINE RACEMASE"/>
    <property type="match status" value="1"/>
</dbReference>
<dbReference type="InterPro" id="IPR046335">
    <property type="entry name" value="LacI/GalR-like_sensor"/>
</dbReference>
<evidence type="ECO:0000256" key="1">
    <source>
        <dbReference type="ARBA" id="ARBA00023015"/>
    </source>
</evidence>
<name>G4CU50_9ACTN</name>
<dbReference type="PROSITE" id="PS00356">
    <property type="entry name" value="HTH_LACI_1"/>
    <property type="match status" value="1"/>
</dbReference>
<dbReference type="SUPFAM" id="SSF53822">
    <property type="entry name" value="Periplasmic binding protein-like I"/>
    <property type="match status" value="1"/>
</dbReference>
<keyword evidence="3" id="KW-0804">Transcription</keyword>
<dbReference type="CDD" id="cd01392">
    <property type="entry name" value="HTH_LacI"/>
    <property type="match status" value="1"/>
</dbReference>
<evidence type="ECO:0000259" key="4">
    <source>
        <dbReference type="PROSITE" id="PS50932"/>
    </source>
</evidence>
<dbReference type="AlphaFoldDB" id="G4CU50"/>
<evidence type="ECO:0000313" key="5">
    <source>
        <dbReference type="EMBL" id="EGY79291.1"/>
    </source>
</evidence>
<dbReference type="EMBL" id="AGBA01000001">
    <property type="protein sequence ID" value="EGY79291.1"/>
    <property type="molecule type" value="Genomic_DNA"/>
</dbReference>
<sequence>MTCAHQGIHASGRDRGFMGRTTIKDIARVAGVSPGAVSFALNDKPGVSEATRARIKAVAKDMGWRPNVAAKALSVNRAGAVGLVIARDDRSFAGEGFFLHLIAGMEEVLTPARIALVLQLVGSPEEECEVHRQWWAQHRVDGVVLVDPARNDPRWSLMSEINMPCTVVGATEDTPLPGIHIDDATAARSIVNHLADQGHRRIAHIGGDPTLEHSMVRRQVFAQEAESRGVVVIEAAASDYSEQSGIQETSALLSRPDRPTAIVYDNEVLTLGGITSLTQHRLRIPADVSVVSFEDSPTCRVIPPGITALRRDPSILGRDAVAMLMSIIDGQDVEDITEQPPELVVRGSTGQL</sequence>
<reference evidence="5 6" key="1">
    <citation type="submission" date="2011-06" db="EMBL/GenBank/DDBJ databases">
        <authorList>
            <person name="Muzny D."/>
            <person name="Qin X."/>
            <person name="Deng J."/>
            <person name="Jiang H."/>
            <person name="Liu Y."/>
            <person name="Qu J."/>
            <person name="Song X.-Z."/>
            <person name="Zhang L."/>
            <person name="Thornton R."/>
            <person name="Coyle M."/>
            <person name="Francisco L."/>
            <person name="Jackson L."/>
            <person name="Javaid M."/>
            <person name="Korchina V."/>
            <person name="Kovar C."/>
            <person name="Mata R."/>
            <person name="Mathew T."/>
            <person name="Ngo R."/>
            <person name="Nguyen L."/>
            <person name="Nguyen N."/>
            <person name="Okwuonu G."/>
            <person name="Ongeri F."/>
            <person name="Pham C."/>
            <person name="Simmons D."/>
            <person name="Wilczek-Boney K."/>
            <person name="Hale W."/>
            <person name="Jakkamsetti A."/>
            <person name="Pham P."/>
            <person name="Ruth R."/>
            <person name="San Lucas F."/>
            <person name="Warren J."/>
            <person name="Zhang J."/>
            <person name="Zhao Z."/>
            <person name="Zhou C."/>
            <person name="Zhu D."/>
            <person name="Lee S."/>
            <person name="Bess C."/>
            <person name="Blankenburg K."/>
            <person name="Forbes L."/>
            <person name="Fu Q."/>
            <person name="Gubbala S."/>
            <person name="Hirani K."/>
            <person name="Jayaseelan J.C."/>
            <person name="Lara F."/>
            <person name="Munidasa M."/>
            <person name="Palculict T."/>
            <person name="Patil S."/>
            <person name="Pu L.-L."/>
            <person name="Saada N."/>
            <person name="Tang L."/>
            <person name="Weissenberger G."/>
            <person name="Zhu Y."/>
            <person name="Hemphill L."/>
            <person name="Shang Y."/>
            <person name="Youmans B."/>
            <person name="Ayvaz T."/>
            <person name="Ross M."/>
            <person name="Santibanez J."/>
            <person name="Aqrawi P."/>
            <person name="Gross S."/>
            <person name="Joshi V."/>
            <person name="Fowler G."/>
            <person name="Nazareth L."/>
            <person name="Reid J."/>
            <person name="Worley K."/>
            <person name="Petrosino J."/>
            <person name="Highlander S."/>
            <person name="Gibbs R."/>
        </authorList>
    </citation>
    <scope>NUCLEOTIDE SEQUENCE [LARGE SCALE GENOMIC DNA]</scope>
    <source>
        <strain evidence="5 6">ATCC 25577</strain>
    </source>
</reference>
<keyword evidence="2" id="KW-0238">DNA-binding</keyword>
<dbReference type="InterPro" id="IPR010982">
    <property type="entry name" value="Lambda_DNA-bd_dom_sf"/>
</dbReference>
<keyword evidence="6" id="KW-1185">Reference proteome</keyword>
<organism evidence="5 6">
    <name type="scientific">Cutibacterium avidum ATCC 25577</name>
    <dbReference type="NCBI Taxonomy" id="997355"/>
    <lineage>
        <taxon>Bacteria</taxon>
        <taxon>Bacillati</taxon>
        <taxon>Actinomycetota</taxon>
        <taxon>Actinomycetes</taxon>
        <taxon>Propionibacteriales</taxon>
        <taxon>Propionibacteriaceae</taxon>
        <taxon>Cutibacterium</taxon>
    </lineage>
</organism>
<dbReference type="InterPro" id="IPR028082">
    <property type="entry name" value="Peripla_BP_I"/>
</dbReference>
<dbReference type="Pfam" id="PF13377">
    <property type="entry name" value="Peripla_BP_3"/>
    <property type="match status" value="1"/>
</dbReference>
<dbReference type="Proteomes" id="UP000005332">
    <property type="component" value="Unassembled WGS sequence"/>
</dbReference>
<dbReference type="PANTHER" id="PTHR30146">
    <property type="entry name" value="LACI-RELATED TRANSCRIPTIONAL REPRESSOR"/>
    <property type="match status" value="1"/>
</dbReference>
<evidence type="ECO:0000256" key="2">
    <source>
        <dbReference type="ARBA" id="ARBA00023125"/>
    </source>
</evidence>